<evidence type="ECO:0000256" key="8">
    <source>
        <dbReference type="ARBA" id="ARBA00023136"/>
    </source>
</evidence>
<dbReference type="Proteomes" id="UP001422759">
    <property type="component" value="Unassembled WGS sequence"/>
</dbReference>
<evidence type="ECO:0000256" key="10">
    <source>
        <dbReference type="SAM" id="MobiDB-lite"/>
    </source>
</evidence>
<organism evidence="11 12">
    <name type="scientific">Kitasatospora kazusensis</name>
    <dbReference type="NCBI Taxonomy" id="407974"/>
    <lineage>
        <taxon>Bacteria</taxon>
        <taxon>Bacillati</taxon>
        <taxon>Actinomycetota</taxon>
        <taxon>Actinomycetes</taxon>
        <taxon>Kitasatosporales</taxon>
        <taxon>Streptomycetaceae</taxon>
        <taxon>Kitasatospora</taxon>
    </lineage>
</organism>
<comment type="subunit">
    <text evidence="9">The Tat system comprises two distinct complexes: a TatABC complex, containing multiple copies of TatA, TatB and TatC subunits, and a separate TatA complex, containing only TatA subunits. Substrates initially bind to the TatABC complex, which probably triggers association of the separate TatA complex to form the active translocon.</text>
</comment>
<comment type="function">
    <text evidence="9">Part of the twin-arginine translocation (Tat) system that transports large folded proteins containing a characteristic twin-arginine motif in their signal peptide across membranes. TatA could form the protein-conducting channel of the Tat system.</text>
</comment>
<evidence type="ECO:0000256" key="7">
    <source>
        <dbReference type="ARBA" id="ARBA00023010"/>
    </source>
</evidence>
<dbReference type="Gene3D" id="1.20.5.3310">
    <property type="match status" value="1"/>
</dbReference>
<keyword evidence="5 9" id="KW-0653">Protein transport</keyword>
<keyword evidence="2 9" id="KW-0813">Transport</keyword>
<dbReference type="Pfam" id="PF02416">
    <property type="entry name" value="TatA_B_E"/>
    <property type="match status" value="1"/>
</dbReference>
<evidence type="ECO:0000313" key="11">
    <source>
        <dbReference type="EMBL" id="GAA2143644.1"/>
    </source>
</evidence>
<keyword evidence="3 9" id="KW-1003">Cell membrane</keyword>
<comment type="similarity">
    <text evidence="9">Belongs to the TatA/E family.</text>
</comment>
<evidence type="ECO:0000256" key="3">
    <source>
        <dbReference type="ARBA" id="ARBA00022475"/>
    </source>
</evidence>
<dbReference type="HAMAP" id="MF_00236">
    <property type="entry name" value="TatA_E"/>
    <property type="match status" value="1"/>
</dbReference>
<dbReference type="EMBL" id="BAAANT010000014">
    <property type="protein sequence ID" value="GAA2143644.1"/>
    <property type="molecule type" value="Genomic_DNA"/>
</dbReference>
<feature type="region of interest" description="Disordered" evidence="10">
    <location>
        <begin position="46"/>
        <end position="99"/>
    </location>
</feature>
<proteinExistence type="inferred from homology"/>
<gene>
    <name evidence="9" type="primary">tatA</name>
    <name evidence="11" type="ORF">GCM10009760_30290</name>
</gene>
<name>A0ABN2ZKH4_9ACTN</name>
<dbReference type="NCBIfam" id="NF001854">
    <property type="entry name" value="PRK00575.1"/>
    <property type="match status" value="1"/>
</dbReference>
<keyword evidence="6 9" id="KW-1133">Transmembrane helix</keyword>
<comment type="subcellular location">
    <subcellularLocation>
        <location evidence="1 9">Cell membrane</location>
        <topology evidence="1 9">Single-pass membrane protein</topology>
    </subcellularLocation>
</comment>
<protein>
    <recommendedName>
        <fullName evidence="9">Sec-independent protein translocase protein TatA</fullName>
    </recommendedName>
</protein>
<dbReference type="InterPro" id="IPR003369">
    <property type="entry name" value="TatA/B/E"/>
</dbReference>
<comment type="caution">
    <text evidence="11">The sequence shown here is derived from an EMBL/GenBank/DDBJ whole genome shotgun (WGS) entry which is preliminary data.</text>
</comment>
<sequence>MFRNGLEPWHLVVLVSVVVLLFGSKRLPEAARGLGRSLRILKAETAALREDDGVPPGDGADRPAAPTAAPPLPASGAAGREPGQPPSGRPAPGQSSRSC</sequence>
<evidence type="ECO:0000256" key="2">
    <source>
        <dbReference type="ARBA" id="ARBA00022448"/>
    </source>
</evidence>
<evidence type="ECO:0000256" key="5">
    <source>
        <dbReference type="ARBA" id="ARBA00022927"/>
    </source>
</evidence>
<dbReference type="PANTHER" id="PTHR42982">
    <property type="entry name" value="SEC-INDEPENDENT PROTEIN TRANSLOCASE PROTEIN TATA"/>
    <property type="match status" value="1"/>
</dbReference>
<keyword evidence="8 9" id="KW-0472">Membrane</keyword>
<keyword evidence="4 9" id="KW-0812">Transmembrane</keyword>
<dbReference type="PANTHER" id="PTHR42982:SF8">
    <property type="entry name" value="SEC-INDEPENDENT PROTEIN TRANSLOCASE PROTEIN TATA"/>
    <property type="match status" value="1"/>
</dbReference>
<accession>A0ABN2ZKH4</accession>
<evidence type="ECO:0000256" key="6">
    <source>
        <dbReference type="ARBA" id="ARBA00022989"/>
    </source>
</evidence>
<dbReference type="RefSeq" id="WP_344465028.1">
    <property type="nucleotide sequence ID" value="NZ_BAAANT010000014.1"/>
</dbReference>
<reference evidence="11 12" key="1">
    <citation type="journal article" date="2019" name="Int. J. Syst. Evol. Microbiol.">
        <title>The Global Catalogue of Microorganisms (GCM) 10K type strain sequencing project: providing services to taxonomists for standard genome sequencing and annotation.</title>
        <authorList>
            <consortium name="The Broad Institute Genomics Platform"/>
            <consortium name="The Broad Institute Genome Sequencing Center for Infectious Disease"/>
            <person name="Wu L."/>
            <person name="Ma J."/>
        </authorList>
    </citation>
    <scope>NUCLEOTIDE SEQUENCE [LARGE SCALE GENOMIC DNA]</scope>
    <source>
        <strain evidence="11 12">JCM 14560</strain>
    </source>
</reference>
<feature type="compositionally biased region" description="Low complexity" evidence="10">
    <location>
        <begin position="54"/>
        <end position="67"/>
    </location>
</feature>
<evidence type="ECO:0000256" key="4">
    <source>
        <dbReference type="ARBA" id="ARBA00022692"/>
    </source>
</evidence>
<keyword evidence="12" id="KW-1185">Reference proteome</keyword>
<evidence type="ECO:0000313" key="12">
    <source>
        <dbReference type="Proteomes" id="UP001422759"/>
    </source>
</evidence>
<dbReference type="InterPro" id="IPR006312">
    <property type="entry name" value="TatA/E"/>
</dbReference>
<keyword evidence="7 9" id="KW-0811">Translocation</keyword>
<evidence type="ECO:0000256" key="1">
    <source>
        <dbReference type="ARBA" id="ARBA00004162"/>
    </source>
</evidence>
<evidence type="ECO:0000256" key="9">
    <source>
        <dbReference type="HAMAP-Rule" id="MF_00236"/>
    </source>
</evidence>